<dbReference type="Proteomes" id="UP000692954">
    <property type="component" value="Unassembled WGS sequence"/>
</dbReference>
<dbReference type="EMBL" id="CAJJDN010000015">
    <property type="protein sequence ID" value="CAD8060848.1"/>
    <property type="molecule type" value="Genomic_DNA"/>
</dbReference>
<reference evidence="1" key="1">
    <citation type="submission" date="2021-01" db="EMBL/GenBank/DDBJ databases">
        <authorList>
            <consortium name="Genoscope - CEA"/>
            <person name="William W."/>
        </authorList>
    </citation>
    <scope>NUCLEOTIDE SEQUENCE</scope>
</reference>
<proteinExistence type="predicted"/>
<evidence type="ECO:0000313" key="2">
    <source>
        <dbReference type="Proteomes" id="UP000692954"/>
    </source>
</evidence>
<accession>A0A8S1KZT3</accession>
<sequence>MIYKNDIIKILQKDYDDGQYVDNVLIIIAKQISMDLGQVKESMHTNSQIKSGVLKKWSLITL</sequence>
<name>A0A8S1KZT3_9CILI</name>
<evidence type="ECO:0000313" key="1">
    <source>
        <dbReference type="EMBL" id="CAD8060848.1"/>
    </source>
</evidence>
<comment type="caution">
    <text evidence="1">The sequence shown here is derived from an EMBL/GenBank/DDBJ whole genome shotgun (WGS) entry which is preliminary data.</text>
</comment>
<gene>
    <name evidence="1" type="ORF">PSON_ATCC_30995.1.T0150003</name>
</gene>
<organism evidence="1 2">
    <name type="scientific">Paramecium sonneborni</name>
    <dbReference type="NCBI Taxonomy" id="65129"/>
    <lineage>
        <taxon>Eukaryota</taxon>
        <taxon>Sar</taxon>
        <taxon>Alveolata</taxon>
        <taxon>Ciliophora</taxon>
        <taxon>Intramacronucleata</taxon>
        <taxon>Oligohymenophorea</taxon>
        <taxon>Peniculida</taxon>
        <taxon>Parameciidae</taxon>
        <taxon>Paramecium</taxon>
    </lineage>
</organism>
<protein>
    <submittedName>
        <fullName evidence="1">Uncharacterized protein</fullName>
    </submittedName>
</protein>
<dbReference type="AlphaFoldDB" id="A0A8S1KZT3"/>
<keyword evidence="2" id="KW-1185">Reference proteome</keyword>